<protein>
    <recommendedName>
        <fullName evidence="11">Peptidase M3A/M3B catalytic domain-containing protein</fullName>
    </recommendedName>
</protein>
<evidence type="ECO:0000256" key="8">
    <source>
        <dbReference type="ARBA" id="ARBA00023049"/>
    </source>
</evidence>
<comment type="subcellular location">
    <subcellularLocation>
        <location evidence="1">Mitochondrion</location>
    </subcellularLocation>
</comment>
<dbReference type="GO" id="GO:0006518">
    <property type="term" value="P:peptide metabolic process"/>
    <property type="evidence" value="ECO:0007669"/>
    <property type="project" value="TreeGrafter"/>
</dbReference>
<keyword evidence="9" id="KW-0496">Mitochondrion</keyword>
<dbReference type="InterPro" id="IPR024077">
    <property type="entry name" value="Neurolysin/TOP_dom2"/>
</dbReference>
<comment type="similarity">
    <text evidence="2 10">Belongs to the peptidase M3 family.</text>
</comment>
<dbReference type="CDD" id="cd06457">
    <property type="entry name" value="M3A_MIP"/>
    <property type="match status" value="1"/>
</dbReference>
<keyword evidence="3 10" id="KW-0645">Protease</keyword>
<keyword evidence="4 10" id="KW-0479">Metal-binding</keyword>
<keyword evidence="6 10" id="KW-0862">Zinc</keyword>
<dbReference type="GO" id="GO:0006508">
    <property type="term" value="P:proteolysis"/>
    <property type="evidence" value="ECO:0007669"/>
    <property type="project" value="UniProtKB-KW"/>
</dbReference>
<evidence type="ECO:0000256" key="10">
    <source>
        <dbReference type="RuleBase" id="RU003435"/>
    </source>
</evidence>
<evidence type="ECO:0000256" key="2">
    <source>
        <dbReference type="ARBA" id="ARBA00006040"/>
    </source>
</evidence>
<gene>
    <name evidence="12" type="ORF">KFE25_001569</name>
</gene>
<dbReference type="PANTHER" id="PTHR11804">
    <property type="entry name" value="PROTEASE M3 THIMET OLIGOPEPTIDASE-RELATED"/>
    <property type="match status" value="1"/>
</dbReference>
<reference evidence="12" key="1">
    <citation type="submission" date="2021-05" db="EMBL/GenBank/DDBJ databases">
        <title>The genome of the haptophyte Pavlova lutheri (Diacronema luteri, Pavlovales) - a model for lipid biosynthesis in eukaryotic algae.</title>
        <authorList>
            <person name="Hulatt C.J."/>
            <person name="Posewitz M.C."/>
        </authorList>
    </citation>
    <scope>NUCLEOTIDE SEQUENCE</scope>
    <source>
        <strain evidence="12">NIVA-4/92</strain>
    </source>
</reference>
<sequence>MAKAGRSVGALRSVGRCAGLLGLPWLRQPRDLLARAEHVRVRCDALVAEAVTLPPSVRVLHVIDKISESLCSALDVAAFVQSVHPEPEWTEAGDGACALVGATMAQLNTDRRLYDALQRVRDAPAVRCALTEEQARFVELLSADFEADGVKLPAARQARVHELHSRISRLSSTYMGALARGSPRERLVRPAAPSDLAAAATGGSADGPLWVRSELLRTLPAHVRSSLIVDGALSMLPDDPAAITAVLKWCADEPLRAAVYRRSHSAAVSSGNLNVLAELLDARLDLARELGFSSHAQMAMAYGRMARCEAEVHSFLDMVDAHTHAKLRTELDELAAAKRRSGQTSALAAWDVPLYTGQLKASRWQIAPCHVAQFFQLDAAVSGLSTICSRLFGLSLHEQPLQSGEAWAPGVRKFALVDLAPGGVGGAIGTGREVGTIFLDLFARERKQPLCATFTLSAGSRRAHFGTLPDDGGTLPLPTVAIVCSFAAQSGDGPTLLAHPDLVTLHHELGHALHALLSRTELHHLSGVRGPLDFVECPSLLLERFATDASVLRTWATHVRTGEPIPERLVDALRDSAGDFVGFDTAQQLLYARVDLAFHGPQPPSADTTTAVRALHERAYGAALPWVDGGSCWHAAFSHLIGYSGGYYSYLWCRALAAQLWHERFADDPLSPSAGADLRRTILAPGNARPPARMLSDMLGGKALSNEALLGELVKPTLAHRGTGATAGRLHA</sequence>
<evidence type="ECO:0000313" key="13">
    <source>
        <dbReference type="Proteomes" id="UP000751190"/>
    </source>
</evidence>
<dbReference type="EMBL" id="JAGTXO010000055">
    <property type="protein sequence ID" value="KAG8458277.1"/>
    <property type="molecule type" value="Genomic_DNA"/>
</dbReference>
<evidence type="ECO:0000256" key="3">
    <source>
        <dbReference type="ARBA" id="ARBA00022670"/>
    </source>
</evidence>
<accession>A0A8J5X8C2</accession>
<keyword evidence="5 10" id="KW-0378">Hydrolase</keyword>
<dbReference type="OMA" id="ALMFEYM"/>
<keyword evidence="8 10" id="KW-0482">Metalloprotease</keyword>
<dbReference type="OrthoDB" id="17530at2759"/>
<comment type="cofactor">
    <cofactor evidence="10">
        <name>Zn(2+)</name>
        <dbReference type="ChEBI" id="CHEBI:29105"/>
    </cofactor>
    <text evidence="10">Binds 1 zinc ion.</text>
</comment>
<dbReference type="SUPFAM" id="SSF55486">
    <property type="entry name" value="Metalloproteases ('zincins'), catalytic domain"/>
    <property type="match status" value="1"/>
</dbReference>
<dbReference type="InterPro" id="IPR045090">
    <property type="entry name" value="Pept_M3A_M3B"/>
</dbReference>
<dbReference type="GO" id="GO:0005739">
    <property type="term" value="C:mitochondrion"/>
    <property type="evidence" value="ECO:0007669"/>
    <property type="project" value="UniProtKB-SubCell"/>
</dbReference>
<dbReference type="GO" id="GO:0046872">
    <property type="term" value="F:metal ion binding"/>
    <property type="evidence" value="ECO:0007669"/>
    <property type="project" value="UniProtKB-UniRule"/>
</dbReference>
<dbReference type="GO" id="GO:0004222">
    <property type="term" value="F:metalloendopeptidase activity"/>
    <property type="evidence" value="ECO:0007669"/>
    <property type="project" value="InterPro"/>
</dbReference>
<evidence type="ECO:0000256" key="7">
    <source>
        <dbReference type="ARBA" id="ARBA00022946"/>
    </source>
</evidence>
<evidence type="ECO:0000313" key="12">
    <source>
        <dbReference type="EMBL" id="KAG8458277.1"/>
    </source>
</evidence>
<dbReference type="InterPro" id="IPR001567">
    <property type="entry name" value="Pept_M3A_M3B_dom"/>
</dbReference>
<evidence type="ECO:0000256" key="9">
    <source>
        <dbReference type="ARBA" id="ARBA00023128"/>
    </source>
</evidence>
<evidence type="ECO:0000256" key="6">
    <source>
        <dbReference type="ARBA" id="ARBA00022833"/>
    </source>
</evidence>
<dbReference type="InterPro" id="IPR024079">
    <property type="entry name" value="MetalloPept_cat_dom_sf"/>
</dbReference>
<dbReference type="Proteomes" id="UP000751190">
    <property type="component" value="Unassembled WGS sequence"/>
</dbReference>
<feature type="domain" description="Peptidase M3A/M3B catalytic" evidence="11">
    <location>
        <begin position="247"/>
        <end position="703"/>
    </location>
</feature>
<keyword evidence="7" id="KW-0809">Transit peptide</keyword>
<evidence type="ECO:0000259" key="11">
    <source>
        <dbReference type="Pfam" id="PF01432"/>
    </source>
</evidence>
<dbReference type="Pfam" id="PF01432">
    <property type="entry name" value="Peptidase_M3"/>
    <property type="match status" value="1"/>
</dbReference>
<keyword evidence="13" id="KW-1185">Reference proteome</keyword>
<evidence type="ECO:0000256" key="1">
    <source>
        <dbReference type="ARBA" id="ARBA00004173"/>
    </source>
</evidence>
<dbReference type="Gene3D" id="3.40.390.10">
    <property type="entry name" value="Collagenase (Catalytic Domain)"/>
    <property type="match status" value="1"/>
</dbReference>
<evidence type="ECO:0000256" key="5">
    <source>
        <dbReference type="ARBA" id="ARBA00022801"/>
    </source>
</evidence>
<dbReference type="AlphaFoldDB" id="A0A8J5X8C2"/>
<comment type="caution">
    <text evidence="12">The sequence shown here is derived from an EMBL/GenBank/DDBJ whole genome shotgun (WGS) entry which is preliminary data.</text>
</comment>
<dbReference type="Gene3D" id="1.10.1370.10">
    <property type="entry name" value="Neurolysin, domain 3"/>
    <property type="match status" value="1"/>
</dbReference>
<proteinExistence type="inferred from homology"/>
<dbReference type="InterPro" id="IPR033851">
    <property type="entry name" value="M3A_MIP"/>
</dbReference>
<evidence type="ECO:0000256" key="4">
    <source>
        <dbReference type="ARBA" id="ARBA00022723"/>
    </source>
</evidence>
<dbReference type="PANTHER" id="PTHR11804:SF79">
    <property type="entry name" value="MITOCHONDRIAL INTERMEDIATE PEPTIDASE"/>
    <property type="match status" value="1"/>
</dbReference>
<name>A0A8J5X8C2_DIALT</name>
<organism evidence="12 13">
    <name type="scientific">Diacronema lutheri</name>
    <name type="common">Unicellular marine alga</name>
    <name type="synonym">Monochrysis lutheri</name>
    <dbReference type="NCBI Taxonomy" id="2081491"/>
    <lineage>
        <taxon>Eukaryota</taxon>
        <taxon>Haptista</taxon>
        <taxon>Haptophyta</taxon>
        <taxon>Pavlovophyceae</taxon>
        <taxon>Pavlovales</taxon>
        <taxon>Pavlovaceae</taxon>
        <taxon>Diacronema</taxon>
    </lineage>
</organism>